<dbReference type="InterPro" id="IPR041347">
    <property type="entry name" value="MftR_C"/>
</dbReference>
<dbReference type="Gene3D" id="1.10.357.10">
    <property type="entry name" value="Tetracycline Repressor, domain 2"/>
    <property type="match status" value="1"/>
</dbReference>
<reference evidence="6" key="1">
    <citation type="journal article" date="2014" name="Int. J. Syst. Evol. Microbiol.">
        <title>Complete genome sequence of Corynebacterium casei LMG S-19264T (=DSM 44701T), isolated from a smear-ripened cheese.</title>
        <authorList>
            <consortium name="US DOE Joint Genome Institute (JGI-PGF)"/>
            <person name="Walter F."/>
            <person name="Albersmeier A."/>
            <person name="Kalinowski J."/>
            <person name="Ruckert C."/>
        </authorList>
    </citation>
    <scope>NUCLEOTIDE SEQUENCE</scope>
    <source>
        <strain evidence="6">CGMCC 4.3508</strain>
    </source>
</reference>
<keyword evidence="1" id="KW-0805">Transcription regulation</keyword>
<evidence type="ECO:0000256" key="2">
    <source>
        <dbReference type="ARBA" id="ARBA00023125"/>
    </source>
</evidence>
<protein>
    <submittedName>
        <fullName evidence="6">TetR family transcriptional regulator</fullName>
    </submittedName>
</protein>
<evidence type="ECO:0000256" key="3">
    <source>
        <dbReference type="ARBA" id="ARBA00023163"/>
    </source>
</evidence>
<dbReference type="PANTHER" id="PTHR30055">
    <property type="entry name" value="HTH-TYPE TRANSCRIPTIONAL REGULATOR RUTR"/>
    <property type="match status" value="1"/>
</dbReference>
<evidence type="ECO:0000256" key="1">
    <source>
        <dbReference type="ARBA" id="ARBA00023015"/>
    </source>
</evidence>
<reference evidence="6" key="2">
    <citation type="submission" date="2020-09" db="EMBL/GenBank/DDBJ databases">
        <authorList>
            <person name="Sun Q."/>
            <person name="Zhou Y."/>
        </authorList>
    </citation>
    <scope>NUCLEOTIDE SEQUENCE</scope>
    <source>
        <strain evidence="6">CGMCC 4.3508</strain>
    </source>
</reference>
<accession>A0A917RD11</accession>
<dbReference type="PANTHER" id="PTHR30055:SF238">
    <property type="entry name" value="MYCOFACTOCIN BIOSYNTHESIS TRANSCRIPTIONAL REGULATOR MFTR-RELATED"/>
    <property type="match status" value="1"/>
</dbReference>
<evidence type="ECO:0000313" key="6">
    <source>
        <dbReference type="EMBL" id="GGL00151.1"/>
    </source>
</evidence>
<sequence length="211" mass="22378">MNDDEPGLRERKKRETRLALSLATIRLSIEKGWDAVTVEDIAAAVGVSDRTFRNYFGGKAEAVASRHLDRMYEIGRLLSTRPADEPLWAAITTAVLHGFELGEGDSQVNWPGDTRWAEGVGEILSQPAVRGAVLEADALAQRELAAAVAARIGTDPERDIYPKLVAAVVGSACAVATEHSRSAHPPEPLAAALRAALNQVAAGLPVPNAGS</sequence>
<dbReference type="SUPFAM" id="SSF46689">
    <property type="entry name" value="Homeodomain-like"/>
    <property type="match status" value="1"/>
</dbReference>
<dbReference type="PROSITE" id="PS50977">
    <property type="entry name" value="HTH_TETR_2"/>
    <property type="match status" value="1"/>
</dbReference>
<dbReference type="InterPro" id="IPR001647">
    <property type="entry name" value="HTH_TetR"/>
</dbReference>
<dbReference type="GO" id="GO:0003700">
    <property type="term" value="F:DNA-binding transcription factor activity"/>
    <property type="evidence" value="ECO:0007669"/>
    <property type="project" value="TreeGrafter"/>
</dbReference>
<keyword evidence="3" id="KW-0804">Transcription</keyword>
<dbReference type="Proteomes" id="UP000638263">
    <property type="component" value="Unassembled WGS sequence"/>
</dbReference>
<keyword evidence="2 4" id="KW-0238">DNA-binding</keyword>
<dbReference type="EMBL" id="BMMH01000002">
    <property type="protein sequence ID" value="GGL00151.1"/>
    <property type="molecule type" value="Genomic_DNA"/>
</dbReference>
<feature type="domain" description="HTH tetR-type" evidence="5">
    <location>
        <begin position="14"/>
        <end position="74"/>
    </location>
</feature>
<feature type="DNA-binding region" description="H-T-H motif" evidence="4">
    <location>
        <begin position="37"/>
        <end position="56"/>
    </location>
</feature>
<dbReference type="Pfam" id="PF00440">
    <property type="entry name" value="TetR_N"/>
    <property type="match status" value="1"/>
</dbReference>
<proteinExistence type="predicted"/>
<dbReference type="InterPro" id="IPR009057">
    <property type="entry name" value="Homeodomain-like_sf"/>
</dbReference>
<dbReference type="GO" id="GO:0000976">
    <property type="term" value="F:transcription cis-regulatory region binding"/>
    <property type="evidence" value="ECO:0007669"/>
    <property type="project" value="TreeGrafter"/>
</dbReference>
<evidence type="ECO:0000256" key="4">
    <source>
        <dbReference type="PROSITE-ProRule" id="PRU00335"/>
    </source>
</evidence>
<gene>
    <name evidence="6" type="ORF">GCM10011588_13550</name>
</gene>
<name>A0A917RD11_9NOCA</name>
<dbReference type="Pfam" id="PF17754">
    <property type="entry name" value="TetR_C_14"/>
    <property type="match status" value="1"/>
</dbReference>
<comment type="caution">
    <text evidence="6">The sequence shown here is derived from an EMBL/GenBank/DDBJ whole genome shotgun (WGS) entry which is preliminary data.</text>
</comment>
<dbReference type="AlphaFoldDB" id="A0A917RD11"/>
<organism evidence="6 7">
    <name type="scientific">Nocardia jinanensis</name>
    <dbReference type="NCBI Taxonomy" id="382504"/>
    <lineage>
        <taxon>Bacteria</taxon>
        <taxon>Bacillati</taxon>
        <taxon>Actinomycetota</taxon>
        <taxon>Actinomycetes</taxon>
        <taxon>Mycobacteriales</taxon>
        <taxon>Nocardiaceae</taxon>
        <taxon>Nocardia</taxon>
    </lineage>
</organism>
<evidence type="ECO:0000259" key="5">
    <source>
        <dbReference type="PROSITE" id="PS50977"/>
    </source>
</evidence>
<evidence type="ECO:0000313" key="7">
    <source>
        <dbReference type="Proteomes" id="UP000638263"/>
    </source>
</evidence>
<keyword evidence="7" id="KW-1185">Reference proteome</keyword>
<dbReference type="InterPro" id="IPR050109">
    <property type="entry name" value="HTH-type_TetR-like_transc_reg"/>
</dbReference>
<dbReference type="RefSeq" id="WP_058856235.1">
    <property type="nucleotide sequence ID" value="NZ_BMMH01000002.1"/>
</dbReference>